<reference evidence="6" key="1">
    <citation type="journal article" date="2012" name="PLoS ONE">
        <title>The success of Acinetobacter species; genetic, metabolic and virulence attributes.</title>
        <authorList>
            <person name="Peleg A.Y."/>
            <person name="de Breij A."/>
            <person name="Adams M.D."/>
            <person name="Cerqueira G.M."/>
            <person name="Mocali S."/>
            <person name="Galardini M."/>
            <person name="Nibbering P.H."/>
            <person name="Earl A.M."/>
            <person name="Ward D.V."/>
            <person name="Paterson D.L."/>
            <person name="Seifert H."/>
            <person name="Dijkshoorn L."/>
        </authorList>
    </citation>
    <scope>NUCLEOTIDE SEQUENCE [LARGE SCALE GENOMIC DNA]</scope>
    <source>
        <strain evidence="6">SH046</strain>
    </source>
</reference>
<dbReference type="Gene3D" id="2.150.10.10">
    <property type="entry name" value="Serralysin-like metalloprotease, C-terminal"/>
    <property type="match status" value="2"/>
</dbReference>
<dbReference type="eggNOG" id="COG2931">
    <property type="taxonomic scope" value="Bacteria"/>
</dbReference>
<evidence type="ECO:0000313" key="5">
    <source>
        <dbReference type="EMBL" id="EEY94781.1"/>
    </source>
</evidence>
<evidence type="ECO:0000259" key="4">
    <source>
        <dbReference type="PROSITE" id="PS50234"/>
    </source>
</evidence>
<gene>
    <name evidence="5" type="ORF">HMPREF0016_03183</name>
</gene>
<dbReference type="InterPro" id="IPR050557">
    <property type="entry name" value="RTX_toxin/Mannuronan_C5-epim"/>
</dbReference>
<dbReference type="Proteomes" id="UP000012047">
    <property type="component" value="Unassembled WGS sequence"/>
</dbReference>
<dbReference type="InterPro" id="IPR018511">
    <property type="entry name" value="Hemolysin-typ_Ca-bd_CS"/>
</dbReference>
<dbReference type="SUPFAM" id="SSF51120">
    <property type="entry name" value="beta-Roll"/>
    <property type="match status" value="1"/>
</dbReference>
<dbReference type="InterPro" id="IPR019960">
    <property type="entry name" value="T1SS_VCA0849"/>
</dbReference>
<dbReference type="SMART" id="SM00327">
    <property type="entry name" value="VWA"/>
    <property type="match status" value="1"/>
</dbReference>
<evidence type="ECO:0000256" key="1">
    <source>
        <dbReference type="ARBA" id="ARBA00004613"/>
    </source>
</evidence>
<dbReference type="Pfam" id="PF13519">
    <property type="entry name" value="VWA_2"/>
    <property type="match status" value="1"/>
</dbReference>
<dbReference type="InterPro" id="IPR040853">
    <property type="entry name" value="RapA2_cadherin-like"/>
</dbReference>
<proteinExistence type="predicted"/>
<dbReference type="InterPro" id="IPR002035">
    <property type="entry name" value="VWF_A"/>
</dbReference>
<name>D0SH60_ACIJO</name>
<dbReference type="NCBIfam" id="TIGR03661">
    <property type="entry name" value="T1SS_VCA0849"/>
    <property type="match status" value="1"/>
</dbReference>
<dbReference type="PROSITE" id="PS00330">
    <property type="entry name" value="HEMOLYSIN_CALCIUM"/>
    <property type="match status" value="3"/>
</dbReference>
<dbReference type="InterPro" id="IPR001343">
    <property type="entry name" value="Hemolysn_Ca-bd"/>
</dbReference>
<keyword evidence="2" id="KW-0964">Secreted</keyword>
<evidence type="ECO:0000313" key="6">
    <source>
        <dbReference type="Proteomes" id="UP000012047"/>
    </source>
</evidence>
<dbReference type="HOGENOM" id="CLU_003632_0_0_6"/>
<dbReference type="PROSITE" id="PS50234">
    <property type="entry name" value="VWFA"/>
    <property type="match status" value="1"/>
</dbReference>
<keyword evidence="3" id="KW-0106">Calcium</keyword>
<organism evidence="5 6">
    <name type="scientific">Acinetobacter johnsonii SH046</name>
    <dbReference type="NCBI Taxonomy" id="575586"/>
    <lineage>
        <taxon>Bacteria</taxon>
        <taxon>Pseudomonadati</taxon>
        <taxon>Pseudomonadota</taxon>
        <taxon>Gammaproteobacteria</taxon>
        <taxon>Moraxellales</taxon>
        <taxon>Moraxellaceae</taxon>
        <taxon>Acinetobacter</taxon>
    </lineage>
</organism>
<dbReference type="PRINTS" id="PR00313">
    <property type="entry name" value="CABNDNGRPT"/>
</dbReference>
<evidence type="ECO:0000256" key="2">
    <source>
        <dbReference type="ARBA" id="ARBA00022525"/>
    </source>
</evidence>
<dbReference type="Pfam" id="PF00353">
    <property type="entry name" value="HemolysinCabind"/>
    <property type="match status" value="1"/>
</dbReference>
<feature type="domain" description="VWFA" evidence="4">
    <location>
        <begin position="567"/>
        <end position="761"/>
    </location>
</feature>
<accession>D0SH60</accession>
<dbReference type="CDD" id="cd00198">
    <property type="entry name" value="vWFA"/>
    <property type="match status" value="1"/>
</dbReference>
<dbReference type="GO" id="GO:0005509">
    <property type="term" value="F:calcium ion binding"/>
    <property type="evidence" value="ECO:0007669"/>
    <property type="project" value="InterPro"/>
</dbReference>
<dbReference type="eggNOG" id="COG2304">
    <property type="taxonomic scope" value="Bacteria"/>
</dbReference>
<dbReference type="PANTHER" id="PTHR38340">
    <property type="entry name" value="S-LAYER PROTEIN"/>
    <property type="match status" value="1"/>
</dbReference>
<protein>
    <submittedName>
        <fullName evidence="5">Type I secretion target GGXGXDXXX repeat (2 copies)</fullName>
    </submittedName>
</protein>
<dbReference type="InterPro" id="IPR036465">
    <property type="entry name" value="vWFA_dom_sf"/>
</dbReference>
<dbReference type="PANTHER" id="PTHR38340:SF1">
    <property type="entry name" value="S-LAYER PROTEIN"/>
    <property type="match status" value="1"/>
</dbReference>
<evidence type="ECO:0000256" key="3">
    <source>
        <dbReference type="ARBA" id="ARBA00022837"/>
    </source>
</evidence>
<dbReference type="GO" id="GO:0005576">
    <property type="term" value="C:extracellular region"/>
    <property type="evidence" value="ECO:0007669"/>
    <property type="project" value="UniProtKB-SubCell"/>
</dbReference>
<dbReference type="Pfam" id="PF17803">
    <property type="entry name" value="Cadherin_4"/>
    <property type="match status" value="1"/>
</dbReference>
<dbReference type="EMBL" id="GG704975">
    <property type="protein sequence ID" value="EEY94781.1"/>
    <property type="molecule type" value="Genomic_DNA"/>
</dbReference>
<comment type="subcellular location">
    <subcellularLocation>
        <location evidence="1">Secreted</location>
    </subcellularLocation>
</comment>
<sequence length="1327" mass="138048">MADSRTVIEGSTTSLVTVLVNDTDVDSATLTVAQFATNASGTGAQTANGSNTITTVLGGTVTMNSNGTFSYVAPIRNHGNNGVTDTDGADVDSFYYRASDGTLESGWTQVQITITDTAPVAKNDSASVAIGDTVTGNVITGTVNGIVTSASVDTPSLDTPNRITSVNFGGTNHTVAQSGITTITTDDGKLEIQSNGEYTYTSGYRNVYVDRNGSDTAPDLTKWKDYATTGVKNVYGFDGSSPISGTTLNLNALTNSTANIVRLVDATTGNNNDGLGVETTLSGSTSDQQNISRVENGEYIVFDLGALSKNAVVTLTDVSNATEAGYITWYAFNASGTLVGTDTVSGTPSSSVLGFSLPTNINYQYIAFTSTNNSGHFRVNGLRAEAAVTGNSTDEFTYTLSDSDGSLATAKLTINTTGLNVLPDAATVRESHLPNGTFQGTKTQYTTTGNLFTNDTVTNTTQIDDISFSSGASGTPNKVISGTTITISDADGTLVVNKLTGAYTYTLNAATTQGVDDIKVFSYIAKDQVTGQTSAATNLTINVIDDAPVATDINQTLSMAATPQTYNLTIILDVSGSMAQDENGRGSATAGFDPNTIRLMLAKQAIAQLIDKVDTLGNVNVKMINFSSANSEEVSQWYVDSATGAINFVNTQQADGGTSYLSAINKTMTDWGTPPAADKHFVYFITDGAPDTNQGIDATTGTNWRNFLNTKNIDAMYAVRIGGSDTSAIAPLIRTQPAGTNDEAVAISSPTELLNTLLSSIDDGIVQGNVSILSGSGSTGGMILGADGGYLESVTVDGVVYTLAGGNTQVIHTEKGGALTVDFTTGEYRYEIIVNKTILGEMESFQIGAVDGDGDAISMNLNISLNYQAQVDANRDTIITNVQNGTAISISDAALMHNDLVSNNTFLSSSSNAVNGTVSGTNTITFTPNVTGIPAQTIRVINESAYNNGTAWTNNDASSLPKNNIKELAVDFSDRSLFGTTGTAATITAYQTGQTISGWAVDSGINGYTQVFNGTFYSSADRDLVKVYLYAGERIYIDVDGTTGSNTNVSGTTTRAVLDASGTATSFSQTTDGWFTATTTGEYYVQLSNTNSSSTSYNLALTIDNGTSTAGGGTSAAPKGAIGPSSGGFDYTLNELGVLTNAKADIYHVAGTTLNGTERDDILLGGATNDTLYGGKGNDVLIGGSGQDTLYGGNGNDRLEGGIGNDILYGDAGNDILIGGVGNDILNGGLGADTFVWGATDNVNQTDTINDFSKAQGDKINAKALLVQLGWDQDVGKLSDYVSLTTGSSTIKIHNIENSVNVNIVVTGQSFTENDIIDMINKTNFQT</sequence>
<dbReference type="SUPFAM" id="SSF53300">
    <property type="entry name" value="vWA-like"/>
    <property type="match status" value="1"/>
</dbReference>
<dbReference type="InterPro" id="IPR011049">
    <property type="entry name" value="Serralysin-like_metalloprot_C"/>
</dbReference>